<proteinExistence type="predicted"/>
<accession>A0A6U4KK42</accession>
<evidence type="ECO:0000256" key="1">
    <source>
        <dbReference type="SAM" id="MobiDB-lite"/>
    </source>
</evidence>
<reference evidence="2" key="1">
    <citation type="submission" date="2021-01" db="EMBL/GenBank/DDBJ databases">
        <authorList>
            <person name="Corre E."/>
            <person name="Pelletier E."/>
            <person name="Niang G."/>
            <person name="Scheremetjew M."/>
            <person name="Finn R."/>
            <person name="Kale V."/>
            <person name="Holt S."/>
            <person name="Cochrane G."/>
            <person name="Meng A."/>
            <person name="Brown T."/>
            <person name="Cohen L."/>
        </authorList>
    </citation>
    <scope>NUCLEOTIDE SEQUENCE</scope>
    <source>
        <strain evidence="2">CCMP2877</strain>
    </source>
</reference>
<gene>
    <name evidence="2" type="ORF">PPAR1163_LOCUS24544</name>
    <name evidence="3" type="ORF">PPAR1163_LOCUS24545</name>
</gene>
<dbReference type="Pfam" id="PF09366">
    <property type="entry name" value="DUF1997"/>
    <property type="match status" value="1"/>
</dbReference>
<dbReference type="EMBL" id="HBGJ01038984">
    <property type="protein sequence ID" value="CAD9266122.1"/>
    <property type="molecule type" value="Transcribed_RNA"/>
</dbReference>
<organism evidence="2">
    <name type="scientific">Phaeomonas parva</name>
    <dbReference type="NCBI Taxonomy" id="124430"/>
    <lineage>
        <taxon>Eukaryota</taxon>
        <taxon>Sar</taxon>
        <taxon>Stramenopiles</taxon>
        <taxon>Ochrophyta</taxon>
        <taxon>Pinguiophyceae</taxon>
        <taxon>Pinguiochrysidales</taxon>
        <taxon>Pinguiochrysidaceae</taxon>
        <taxon>Phaeomonas</taxon>
    </lineage>
</organism>
<feature type="compositionally biased region" description="Basic residues" evidence="1">
    <location>
        <begin position="107"/>
        <end position="117"/>
    </location>
</feature>
<evidence type="ECO:0000313" key="2">
    <source>
        <dbReference type="EMBL" id="CAD9266121.1"/>
    </source>
</evidence>
<name>A0A6U4KK42_9STRA</name>
<feature type="region of interest" description="Disordered" evidence="1">
    <location>
        <begin position="69"/>
        <end position="128"/>
    </location>
</feature>
<evidence type="ECO:0000313" key="3">
    <source>
        <dbReference type="EMBL" id="CAD9266122.1"/>
    </source>
</evidence>
<feature type="compositionally biased region" description="Basic and acidic residues" evidence="1">
    <location>
        <begin position="69"/>
        <end position="78"/>
    </location>
</feature>
<sequence length="128" mass="14734">MSDPLRVLGTVWDEDKINVVDAARGDFELTLKRLNFVMLKFQPRVAVKIKWDEAERCILMDSDTFHLDGLERRPRPDHPMNSSGGGAQPMTLTLQPPCRPRRLQDHQRRRRRTHGRGTRGQGRHAAEG</sequence>
<dbReference type="InterPro" id="IPR018971">
    <property type="entry name" value="DUF1997"/>
</dbReference>
<dbReference type="EMBL" id="HBGJ01038983">
    <property type="protein sequence ID" value="CAD9266121.1"/>
    <property type="molecule type" value="Transcribed_RNA"/>
</dbReference>
<dbReference type="AlphaFoldDB" id="A0A6U4KK42"/>
<protein>
    <submittedName>
        <fullName evidence="2">Uncharacterized protein</fullName>
    </submittedName>
</protein>